<evidence type="ECO:0000313" key="1">
    <source>
        <dbReference type="EMBL" id="KAA3932039.1"/>
    </source>
</evidence>
<gene>
    <name evidence="1" type="ORF">F3D71_31055</name>
</gene>
<sequence length="73" mass="8239">MKRQMKINYILTLILVFCIGASIPILTGSSQVTDQHSAKSEVPYCVTPPTVPAQVTFDGEPIDLRRYARRDRM</sequence>
<comment type="caution">
    <text evidence="1">The sequence shown here is derived from an EMBL/GenBank/DDBJ whole genome shotgun (WGS) entry which is preliminary data.</text>
</comment>
<reference evidence="1 2" key="1">
    <citation type="journal article" date="2019" name="Nat. Med.">
        <title>A library of human gut bacterial isolates paired with longitudinal multiomics data enables mechanistic microbiome research.</title>
        <authorList>
            <person name="Poyet M."/>
            <person name="Groussin M."/>
            <person name="Gibbons S.M."/>
            <person name="Avila-Pacheco J."/>
            <person name="Jiang X."/>
            <person name="Kearney S.M."/>
            <person name="Perrotta A.R."/>
            <person name="Berdy B."/>
            <person name="Zhao S."/>
            <person name="Lieberman T.D."/>
            <person name="Swanson P.K."/>
            <person name="Smith M."/>
            <person name="Roesemann S."/>
            <person name="Alexander J.E."/>
            <person name="Rich S.A."/>
            <person name="Livny J."/>
            <person name="Vlamakis H."/>
            <person name="Clish C."/>
            <person name="Bullock K."/>
            <person name="Deik A."/>
            <person name="Scott J."/>
            <person name="Pierce K.A."/>
            <person name="Xavier R.J."/>
            <person name="Alm E.J."/>
        </authorList>
    </citation>
    <scope>NUCLEOTIDE SEQUENCE [LARGE SCALE GENOMIC DNA]</scope>
    <source>
        <strain evidence="1 2">BIOML-A163</strain>
    </source>
</reference>
<evidence type="ECO:0000313" key="2">
    <source>
        <dbReference type="Proteomes" id="UP000323717"/>
    </source>
</evidence>
<dbReference type="AlphaFoldDB" id="A0A5M5BVG8"/>
<dbReference type="Proteomes" id="UP000323717">
    <property type="component" value="Unassembled WGS sequence"/>
</dbReference>
<accession>A0A5M5BVG8</accession>
<name>A0A5M5BVG8_BACOV</name>
<protein>
    <submittedName>
        <fullName evidence="1">Lytic transglycosylase domain-containing protein</fullName>
    </submittedName>
</protein>
<dbReference type="EMBL" id="VWLE01000963">
    <property type="protein sequence ID" value="KAA3932039.1"/>
    <property type="molecule type" value="Genomic_DNA"/>
</dbReference>
<feature type="non-terminal residue" evidence="1">
    <location>
        <position position="73"/>
    </location>
</feature>
<proteinExistence type="predicted"/>
<organism evidence="1 2">
    <name type="scientific">Bacteroides ovatus</name>
    <dbReference type="NCBI Taxonomy" id="28116"/>
    <lineage>
        <taxon>Bacteria</taxon>
        <taxon>Pseudomonadati</taxon>
        <taxon>Bacteroidota</taxon>
        <taxon>Bacteroidia</taxon>
        <taxon>Bacteroidales</taxon>
        <taxon>Bacteroidaceae</taxon>
        <taxon>Bacteroides</taxon>
    </lineage>
</organism>